<protein>
    <recommendedName>
        <fullName evidence="3">Outer membrane protein beta-barrel domain-containing protein</fullName>
    </recommendedName>
</protein>
<feature type="domain" description="Outer membrane protein beta-barrel" evidence="3">
    <location>
        <begin position="75"/>
        <end position="227"/>
    </location>
</feature>
<keyword evidence="2" id="KW-0732">Signal</keyword>
<feature type="signal peptide" evidence="2">
    <location>
        <begin position="1"/>
        <end position="19"/>
    </location>
</feature>
<organism evidence="4 5">
    <name type="scientific">Flavihumibacter stibioxidans</name>
    <dbReference type="NCBI Taxonomy" id="1834163"/>
    <lineage>
        <taxon>Bacteria</taxon>
        <taxon>Pseudomonadati</taxon>
        <taxon>Bacteroidota</taxon>
        <taxon>Chitinophagia</taxon>
        <taxon>Chitinophagales</taxon>
        <taxon>Chitinophagaceae</taxon>
        <taxon>Flavihumibacter</taxon>
    </lineage>
</organism>
<comment type="caution">
    <text evidence="4">The sequence shown here is derived from an EMBL/GenBank/DDBJ whole genome shotgun (WGS) entry which is preliminary data.</text>
</comment>
<evidence type="ECO:0000313" key="5">
    <source>
        <dbReference type="Proteomes" id="UP000765802"/>
    </source>
</evidence>
<reference evidence="4 5" key="1">
    <citation type="submission" date="2016-07" db="EMBL/GenBank/DDBJ databases">
        <title>Genome analysis of Flavihumibacter stibioxidans YS-17.</title>
        <authorList>
            <person name="Shi K."/>
            <person name="Han Y."/>
            <person name="Wang G."/>
        </authorList>
    </citation>
    <scope>NUCLEOTIDE SEQUENCE [LARGE SCALE GENOMIC DNA]</scope>
    <source>
        <strain evidence="4 5">YS-17</strain>
    </source>
</reference>
<evidence type="ECO:0000256" key="2">
    <source>
        <dbReference type="SAM" id="SignalP"/>
    </source>
</evidence>
<evidence type="ECO:0000256" key="1">
    <source>
        <dbReference type="SAM" id="MobiDB-lite"/>
    </source>
</evidence>
<dbReference type="RefSeq" id="WP_187256578.1">
    <property type="nucleotide sequence ID" value="NZ_JBHULF010000014.1"/>
</dbReference>
<sequence length="259" mass="28611">MRKIIVALAAVMLAMGAQAQTDSSNNEATAVAEPAKAAPAKKKKDWSKLNLTGRPNDHFMFQVGYETWAQVPDTIKLTGLGRHLNIYLMMDFPFKTDPRFSVALGVGVGSSNLFFDKQEVKITNTSQNLEFRNVADTNHFKKYKLVNVWAEIPVELRFALNPENTNASWKFAVGAKVGTMVNAHTKGKNWQNKTGGTLNNYTLKENSKRYFNNMRLAATARISYGAFGIHAAYQINSPIKDNAGPQVHPMSIGLTVSGL</sequence>
<keyword evidence="5" id="KW-1185">Reference proteome</keyword>
<feature type="chain" id="PRO_5047484639" description="Outer membrane protein beta-barrel domain-containing protein" evidence="2">
    <location>
        <begin position="20"/>
        <end position="259"/>
    </location>
</feature>
<dbReference type="EMBL" id="MBUA01000012">
    <property type="protein sequence ID" value="MBC6491270.1"/>
    <property type="molecule type" value="Genomic_DNA"/>
</dbReference>
<dbReference type="Pfam" id="PF13568">
    <property type="entry name" value="OMP_b-brl_2"/>
    <property type="match status" value="1"/>
</dbReference>
<proteinExistence type="predicted"/>
<name>A0ABR7M8A5_9BACT</name>
<evidence type="ECO:0000259" key="3">
    <source>
        <dbReference type="Pfam" id="PF13568"/>
    </source>
</evidence>
<feature type="compositionally biased region" description="Low complexity" evidence="1">
    <location>
        <begin position="27"/>
        <end position="38"/>
    </location>
</feature>
<evidence type="ECO:0000313" key="4">
    <source>
        <dbReference type="EMBL" id="MBC6491270.1"/>
    </source>
</evidence>
<feature type="region of interest" description="Disordered" evidence="1">
    <location>
        <begin position="23"/>
        <end position="49"/>
    </location>
</feature>
<accession>A0ABR7M8A5</accession>
<gene>
    <name evidence="4" type="ORF">BC349_09520</name>
</gene>
<dbReference type="InterPro" id="IPR025665">
    <property type="entry name" value="Beta-barrel_OMP_2"/>
</dbReference>
<dbReference type="Proteomes" id="UP000765802">
    <property type="component" value="Unassembled WGS sequence"/>
</dbReference>